<name>A0ABD0YGC3_9HEMI</name>
<sequence length="117" mass="13212">MSERVMRVVRTSTTTNPEATIAVVDYNEEKAQMRSERQWTTETQKAVGRTGTPPQTPALEERISTTPKEGRPWAVGKGGSDTWAWPRRQPMTEATRWRSRLQQATGEGAQVPWTKSP</sequence>
<feature type="region of interest" description="Disordered" evidence="1">
    <location>
        <begin position="33"/>
        <end position="117"/>
    </location>
</feature>
<evidence type="ECO:0000313" key="2">
    <source>
        <dbReference type="EMBL" id="KAL1130350.1"/>
    </source>
</evidence>
<feature type="compositionally biased region" description="Basic and acidic residues" evidence="1">
    <location>
        <begin position="59"/>
        <end position="71"/>
    </location>
</feature>
<dbReference type="AlphaFoldDB" id="A0ABD0YGC3"/>
<evidence type="ECO:0000313" key="3">
    <source>
        <dbReference type="Proteomes" id="UP001558652"/>
    </source>
</evidence>
<protein>
    <submittedName>
        <fullName evidence="2">Uncharacterized protein</fullName>
    </submittedName>
</protein>
<comment type="caution">
    <text evidence="2">The sequence shown here is derived from an EMBL/GenBank/DDBJ whole genome shotgun (WGS) entry which is preliminary data.</text>
</comment>
<dbReference type="EMBL" id="JBFDAA010000008">
    <property type="protein sequence ID" value="KAL1130350.1"/>
    <property type="molecule type" value="Genomic_DNA"/>
</dbReference>
<accession>A0ABD0YGC3</accession>
<evidence type="ECO:0000256" key="1">
    <source>
        <dbReference type="SAM" id="MobiDB-lite"/>
    </source>
</evidence>
<gene>
    <name evidence="2" type="ORF">AAG570_013288</name>
</gene>
<organism evidence="2 3">
    <name type="scientific">Ranatra chinensis</name>
    <dbReference type="NCBI Taxonomy" id="642074"/>
    <lineage>
        <taxon>Eukaryota</taxon>
        <taxon>Metazoa</taxon>
        <taxon>Ecdysozoa</taxon>
        <taxon>Arthropoda</taxon>
        <taxon>Hexapoda</taxon>
        <taxon>Insecta</taxon>
        <taxon>Pterygota</taxon>
        <taxon>Neoptera</taxon>
        <taxon>Paraneoptera</taxon>
        <taxon>Hemiptera</taxon>
        <taxon>Heteroptera</taxon>
        <taxon>Panheteroptera</taxon>
        <taxon>Nepomorpha</taxon>
        <taxon>Nepidae</taxon>
        <taxon>Ranatrinae</taxon>
        <taxon>Ranatra</taxon>
    </lineage>
</organism>
<dbReference type="Proteomes" id="UP001558652">
    <property type="component" value="Unassembled WGS sequence"/>
</dbReference>
<keyword evidence="3" id="KW-1185">Reference proteome</keyword>
<reference evidence="2 3" key="1">
    <citation type="submission" date="2024-07" db="EMBL/GenBank/DDBJ databases">
        <title>Chromosome-level genome assembly of the water stick insect Ranatra chinensis (Heteroptera: Nepidae).</title>
        <authorList>
            <person name="Liu X."/>
        </authorList>
    </citation>
    <scope>NUCLEOTIDE SEQUENCE [LARGE SCALE GENOMIC DNA]</scope>
    <source>
        <strain evidence="2">Cailab_2021Rc</strain>
        <tissue evidence="2">Muscle</tissue>
    </source>
</reference>
<proteinExistence type="predicted"/>